<feature type="region of interest" description="Disordered" evidence="1">
    <location>
        <begin position="96"/>
        <end position="121"/>
    </location>
</feature>
<feature type="compositionally biased region" description="Low complexity" evidence="1">
    <location>
        <begin position="183"/>
        <end position="193"/>
    </location>
</feature>
<evidence type="ECO:0000313" key="2">
    <source>
        <dbReference type="EMBL" id="OQR82305.1"/>
    </source>
</evidence>
<dbReference type="AlphaFoldDB" id="A0A1V9Y997"/>
<feature type="region of interest" description="Disordered" evidence="1">
    <location>
        <begin position="152"/>
        <end position="237"/>
    </location>
</feature>
<dbReference type="EMBL" id="JNBR01002494">
    <property type="protein sequence ID" value="OQR82305.1"/>
    <property type="molecule type" value="Genomic_DNA"/>
</dbReference>
<dbReference type="OrthoDB" id="79524at2759"/>
<dbReference type="Proteomes" id="UP000243579">
    <property type="component" value="Unassembled WGS sequence"/>
</dbReference>
<comment type="caution">
    <text evidence="2">The sequence shown here is derived from an EMBL/GenBank/DDBJ whole genome shotgun (WGS) entry which is preliminary data.</text>
</comment>
<gene>
    <name evidence="2" type="ORF">ACHHYP_16238</name>
</gene>
<organism evidence="2 3">
    <name type="scientific">Achlya hypogyna</name>
    <name type="common">Oomycete</name>
    <name type="synonym">Protoachlya hypogyna</name>
    <dbReference type="NCBI Taxonomy" id="1202772"/>
    <lineage>
        <taxon>Eukaryota</taxon>
        <taxon>Sar</taxon>
        <taxon>Stramenopiles</taxon>
        <taxon>Oomycota</taxon>
        <taxon>Saprolegniomycetes</taxon>
        <taxon>Saprolegniales</taxon>
        <taxon>Achlyaceae</taxon>
        <taxon>Achlya</taxon>
    </lineage>
</organism>
<reference evidence="2 3" key="1">
    <citation type="journal article" date="2014" name="Genome Biol. Evol.">
        <title>The secreted proteins of Achlya hypogyna and Thraustotheca clavata identify the ancestral oomycete secretome and reveal gene acquisitions by horizontal gene transfer.</title>
        <authorList>
            <person name="Misner I."/>
            <person name="Blouin N."/>
            <person name="Leonard G."/>
            <person name="Richards T.A."/>
            <person name="Lane C.E."/>
        </authorList>
    </citation>
    <scope>NUCLEOTIDE SEQUENCE [LARGE SCALE GENOMIC DNA]</scope>
    <source>
        <strain evidence="2 3">ATCC 48635</strain>
    </source>
</reference>
<keyword evidence="3" id="KW-1185">Reference proteome</keyword>
<name>A0A1V9Y997_ACHHY</name>
<feature type="compositionally biased region" description="Basic and acidic residues" evidence="1">
    <location>
        <begin position="107"/>
        <end position="116"/>
    </location>
</feature>
<protein>
    <submittedName>
        <fullName evidence="2">Uncharacterized protein</fullName>
    </submittedName>
</protein>
<evidence type="ECO:0000313" key="3">
    <source>
        <dbReference type="Proteomes" id="UP000243579"/>
    </source>
</evidence>
<accession>A0A1V9Y997</accession>
<sequence length="237" mass="26233">MYSMDVCRPVFLTAEVPETDDLFPEAAPVAVAQRLALLSLLQSPRQPEGVDRSVQVQARFSFIENRYGTRPAQPRKVHKRTLARLADPILGHTSTLQALPPAARKRREAEDERIERAMPAPKRTVKLPIKVKSTASRDLKVKAPSCFLTQLVPTKPAKKPKKPPAATKPPLPAAKAPVRRPRSSAPTPLLARRPLPKEKPATAKTKRDEPKVRRTSSSTQLPPIRPAGVKNAVVRRH</sequence>
<feature type="compositionally biased region" description="Basic and acidic residues" evidence="1">
    <location>
        <begin position="195"/>
        <end position="212"/>
    </location>
</feature>
<evidence type="ECO:0000256" key="1">
    <source>
        <dbReference type="SAM" id="MobiDB-lite"/>
    </source>
</evidence>
<proteinExistence type="predicted"/>